<name>A0AAE4Z7L3_9BACT</name>
<dbReference type="Proteomes" id="UP000702544">
    <property type="component" value="Unassembled WGS sequence"/>
</dbReference>
<accession>A0AAE4Z7L3</accession>
<evidence type="ECO:0000313" key="3">
    <source>
        <dbReference type="Proteomes" id="UP000702544"/>
    </source>
</evidence>
<sequence>MSESEGHKPTIEFPKFQELEAAVGRALRQLEVWRERATASEAERRRLQEVIDGMGEVGDLAPADAAAELERLRKENEELRQRLAEGRRQAEKLAREVEFLEDAR</sequence>
<gene>
    <name evidence="2" type="ORF">GWO12_03530</name>
</gene>
<reference evidence="2 3" key="1">
    <citation type="submission" date="2020-01" db="EMBL/GenBank/DDBJ databases">
        <title>Genomes assembled from Gulf of Kutch pelagic sediment metagenomes.</title>
        <authorList>
            <person name="Chandrashekar M."/>
            <person name="Mahajan M.S."/>
            <person name="Dave K.J."/>
            <person name="Vatsa P."/>
            <person name="Nathani N.M."/>
        </authorList>
    </citation>
    <scope>NUCLEOTIDE SEQUENCE [LARGE SCALE GENOMIC DNA]</scope>
    <source>
        <strain evidence="2">KS3-K002</strain>
    </source>
</reference>
<dbReference type="AlphaFoldDB" id="A0AAE4Z7L3"/>
<feature type="coiled-coil region" evidence="1">
    <location>
        <begin position="16"/>
        <end position="103"/>
    </location>
</feature>
<evidence type="ECO:0000256" key="1">
    <source>
        <dbReference type="SAM" id="Coils"/>
    </source>
</evidence>
<dbReference type="EMBL" id="JAACAK010000028">
    <property type="protein sequence ID" value="NIR74172.1"/>
    <property type="molecule type" value="Genomic_DNA"/>
</dbReference>
<protein>
    <submittedName>
        <fullName evidence="2">Uncharacterized protein</fullName>
    </submittedName>
</protein>
<organism evidence="2 3">
    <name type="scientific">Candidatus Kutchimonas denitrificans</name>
    <dbReference type="NCBI Taxonomy" id="3056748"/>
    <lineage>
        <taxon>Bacteria</taxon>
        <taxon>Pseudomonadati</taxon>
        <taxon>Gemmatimonadota</taxon>
        <taxon>Gemmatimonadia</taxon>
        <taxon>Candidatus Palauibacterales</taxon>
        <taxon>Candidatus Palauibacteraceae</taxon>
        <taxon>Candidatus Kutchimonas</taxon>
    </lineage>
</organism>
<evidence type="ECO:0000313" key="2">
    <source>
        <dbReference type="EMBL" id="NIR74172.1"/>
    </source>
</evidence>
<keyword evidence="1" id="KW-0175">Coiled coil</keyword>
<comment type="caution">
    <text evidence="2">The sequence shown here is derived from an EMBL/GenBank/DDBJ whole genome shotgun (WGS) entry which is preliminary data.</text>
</comment>
<proteinExistence type="predicted"/>